<reference evidence="2" key="1">
    <citation type="journal article" date="2021" name="PeerJ">
        <title>Extensive microbial diversity within the chicken gut microbiome revealed by metagenomics and culture.</title>
        <authorList>
            <person name="Gilroy R."/>
            <person name="Ravi A."/>
            <person name="Getino M."/>
            <person name="Pursley I."/>
            <person name="Horton D.L."/>
            <person name="Alikhan N.F."/>
            <person name="Baker D."/>
            <person name="Gharbi K."/>
            <person name="Hall N."/>
            <person name="Watson M."/>
            <person name="Adriaenssens E.M."/>
            <person name="Foster-Nyarko E."/>
            <person name="Jarju S."/>
            <person name="Secka A."/>
            <person name="Antonio M."/>
            <person name="Oren A."/>
            <person name="Chaudhuri R.R."/>
            <person name="La Ragione R."/>
            <person name="Hildebrand F."/>
            <person name="Pallen M.J."/>
        </authorList>
    </citation>
    <scope>NUCLEOTIDE SEQUENCE</scope>
    <source>
        <strain evidence="2">ChiSjej3B21-8574</strain>
    </source>
</reference>
<feature type="transmembrane region" description="Helical" evidence="1">
    <location>
        <begin position="6"/>
        <end position="27"/>
    </location>
</feature>
<accession>A0A9D2T729</accession>
<sequence>MNKVNRFLLIYIVVITVLCGYMCYAAFYKKDKNKVIHQVQSTAAQKEKQTTAATAQARTTYGLAIKEGSLVVINNHTREVFEYTDMKQEDLPSDILKMIQDKKIFESREEVYHFLESYSS</sequence>
<evidence type="ECO:0008006" key="4">
    <source>
        <dbReference type="Google" id="ProtNLM"/>
    </source>
</evidence>
<dbReference type="Proteomes" id="UP000823904">
    <property type="component" value="Unassembled WGS sequence"/>
</dbReference>
<keyword evidence="1" id="KW-1133">Transmembrane helix</keyword>
<keyword evidence="1" id="KW-0472">Membrane</keyword>
<proteinExistence type="predicted"/>
<evidence type="ECO:0000313" key="3">
    <source>
        <dbReference type="Proteomes" id="UP000823904"/>
    </source>
</evidence>
<name>A0A9D2T729_9FIRM</name>
<dbReference type="AlphaFoldDB" id="A0A9D2T729"/>
<dbReference type="EMBL" id="DWWD01000014">
    <property type="protein sequence ID" value="HJC49438.1"/>
    <property type="molecule type" value="Genomic_DNA"/>
</dbReference>
<evidence type="ECO:0000313" key="2">
    <source>
        <dbReference type="EMBL" id="HJC49438.1"/>
    </source>
</evidence>
<evidence type="ECO:0000256" key="1">
    <source>
        <dbReference type="SAM" id="Phobius"/>
    </source>
</evidence>
<gene>
    <name evidence="2" type="ORF">H9754_02460</name>
</gene>
<organism evidence="2 3">
    <name type="scientific">Candidatus Anaerostipes avistercoris</name>
    <dbReference type="NCBI Taxonomy" id="2838462"/>
    <lineage>
        <taxon>Bacteria</taxon>
        <taxon>Bacillati</taxon>
        <taxon>Bacillota</taxon>
        <taxon>Clostridia</taxon>
        <taxon>Lachnospirales</taxon>
        <taxon>Lachnospiraceae</taxon>
        <taxon>Anaerostipes</taxon>
    </lineage>
</organism>
<comment type="caution">
    <text evidence="2">The sequence shown here is derived from an EMBL/GenBank/DDBJ whole genome shotgun (WGS) entry which is preliminary data.</text>
</comment>
<keyword evidence="1" id="KW-0812">Transmembrane</keyword>
<reference evidence="2" key="2">
    <citation type="submission" date="2021-04" db="EMBL/GenBank/DDBJ databases">
        <authorList>
            <person name="Gilroy R."/>
        </authorList>
    </citation>
    <scope>NUCLEOTIDE SEQUENCE</scope>
    <source>
        <strain evidence="2">ChiSjej3B21-8574</strain>
    </source>
</reference>
<protein>
    <recommendedName>
        <fullName evidence="4">Bypass of forespore C C-terminal domain-containing protein</fullName>
    </recommendedName>
</protein>